<dbReference type="SMART" id="SM00093">
    <property type="entry name" value="SERPIN"/>
    <property type="match status" value="1"/>
</dbReference>
<gene>
    <name evidence="3" type="ORF">SAMN02745176_02117</name>
</gene>
<name>A0A1M6FVB7_9FIRM</name>
<dbReference type="PANTHER" id="PTHR11461:SF211">
    <property type="entry name" value="GH10112P-RELATED"/>
    <property type="match status" value="1"/>
</dbReference>
<dbReference type="STRING" id="1122184.SAMN02745176_02117"/>
<proteinExistence type="inferred from homology"/>
<dbReference type="Pfam" id="PF00079">
    <property type="entry name" value="Serpin"/>
    <property type="match status" value="1"/>
</dbReference>
<dbReference type="InterPro" id="IPR023796">
    <property type="entry name" value="Serpin_dom"/>
</dbReference>
<evidence type="ECO:0000256" key="1">
    <source>
        <dbReference type="RuleBase" id="RU000411"/>
    </source>
</evidence>
<dbReference type="InterPro" id="IPR023795">
    <property type="entry name" value="Serpin_CS"/>
</dbReference>
<dbReference type="InterPro" id="IPR042185">
    <property type="entry name" value="Serpin_sf_2"/>
</dbReference>
<dbReference type="InterPro" id="IPR000215">
    <property type="entry name" value="Serpin_fam"/>
</dbReference>
<dbReference type="InterPro" id="IPR036186">
    <property type="entry name" value="Serpin_sf"/>
</dbReference>
<organism evidence="3 4">
    <name type="scientific">Lutispora thermophila DSM 19022</name>
    <dbReference type="NCBI Taxonomy" id="1122184"/>
    <lineage>
        <taxon>Bacteria</taxon>
        <taxon>Bacillati</taxon>
        <taxon>Bacillota</taxon>
        <taxon>Clostridia</taxon>
        <taxon>Lutisporales</taxon>
        <taxon>Lutisporaceae</taxon>
        <taxon>Lutispora</taxon>
    </lineage>
</organism>
<sequence>MNKRSFALGILLIIFVLILNMTISTSSSYIVAAPEYPSKIRFDDFEEKRNRMEDIDEAFLTNVKKFSYESASVILKEQDIKSNSLYSPISLYMAFAMMAESSKGDTRQEILDAIHMNDSGIIGKETGKLFRKLYFHNEIGKLNLANSLWLNKDIQFNKEFLDRMATDYYSYSFHVDFDDKDTSKKISDWISENTGGKLGNSPKDFMANPEQVMVFLNTIYFYDEWVDRFNADKTEEDVFYLGDGSTIKCDFMNMIHESHGYVKADGYTSSYLSFKNGGRMVFILPDEGISPTDIISDSKWLSEAIDAISSEKSQFGKVIFKIPKFSYKVQLDLREHMDRLGIKSAFDINTADFTPLSKTKPLFVSEVKQSAAISIDERGCEATAFTQIDYAGSARPEGMAEMILDRPFIFVIIGEDECPLFLGVINNPKAD</sequence>
<dbReference type="SUPFAM" id="SSF56574">
    <property type="entry name" value="Serpins"/>
    <property type="match status" value="1"/>
</dbReference>
<evidence type="ECO:0000313" key="3">
    <source>
        <dbReference type="EMBL" id="SHJ01628.1"/>
    </source>
</evidence>
<dbReference type="GO" id="GO:0004867">
    <property type="term" value="F:serine-type endopeptidase inhibitor activity"/>
    <property type="evidence" value="ECO:0007669"/>
    <property type="project" value="InterPro"/>
</dbReference>
<dbReference type="AlphaFoldDB" id="A0A1M6FVB7"/>
<protein>
    <submittedName>
        <fullName evidence="3">Serpin B</fullName>
    </submittedName>
</protein>
<reference evidence="3 4" key="1">
    <citation type="submission" date="2016-11" db="EMBL/GenBank/DDBJ databases">
        <authorList>
            <person name="Jaros S."/>
            <person name="Januszkiewicz K."/>
            <person name="Wedrychowicz H."/>
        </authorList>
    </citation>
    <scope>NUCLEOTIDE SEQUENCE [LARGE SCALE GENOMIC DNA]</scope>
    <source>
        <strain evidence="3 4">DSM 19022</strain>
    </source>
</reference>
<dbReference type="PROSITE" id="PS00284">
    <property type="entry name" value="SERPIN"/>
    <property type="match status" value="1"/>
</dbReference>
<dbReference type="Proteomes" id="UP000184442">
    <property type="component" value="Unassembled WGS sequence"/>
</dbReference>
<dbReference type="GO" id="GO:0005615">
    <property type="term" value="C:extracellular space"/>
    <property type="evidence" value="ECO:0007669"/>
    <property type="project" value="InterPro"/>
</dbReference>
<dbReference type="PANTHER" id="PTHR11461">
    <property type="entry name" value="SERINE PROTEASE INHIBITOR, SERPIN"/>
    <property type="match status" value="1"/>
</dbReference>
<evidence type="ECO:0000313" key="4">
    <source>
        <dbReference type="Proteomes" id="UP000184442"/>
    </source>
</evidence>
<evidence type="ECO:0000259" key="2">
    <source>
        <dbReference type="SMART" id="SM00093"/>
    </source>
</evidence>
<feature type="domain" description="Serpin" evidence="2">
    <location>
        <begin position="68"/>
        <end position="428"/>
    </location>
</feature>
<accession>A0A1M6FVB7</accession>
<dbReference type="Gene3D" id="2.30.39.10">
    <property type="entry name" value="Alpha-1-antitrypsin, domain 1"/>
    <property type="match status" value="1"/>
</dbReference>
<dbReference type="Gene3D" id="3.30.497.10">
    <property type="entry name" value="Antithrombin, subunit I, domain 2"/>
    <property type="match status" value="1"/>
</dbReference>
<comment type="similarity">
    <text evidence="1">Belongs to the serpin family.</text>
</comment>
<dbReference type="InterPro" id="IPR042178">
    <property type="entry name" value="Serpin_sf_1"/>
</dbReference>
<keyword evidence="4" id="KW-1185">Reference proteome</keyword>
<dbReference type="EMBL" id="FQZS01000013">
    <property type="protein sequence ID" value="SHJ01628.1"/>
    <property type="molecule type" value="Genomic_DNA"/>
</dbReference>
<dbReference type="RefSeq" id="WP_175548408.1">
    <property type="nucleotide sequence ID" value="NZ_FQZS01000013.1"/>
</dbReference>